<dbReference type="EMBL" id="ML014350">
    <property type="protein sequence ID" value="RKO98874.1"/>
    <property type="molecule type" value="Genomic_DNA"/>
</dbReference>
<dbReference type="GO" id="GO:0033149">
    <property type="term" value="F:FFAT motif binding"/>
    <property type="evidence" value="ECO:0007669"/>
    <property type="project" value="TreeGrafter"/>
</dbReference>
<dbReference type="Pfam" id="PF00635">
    <property type="entry name" value="Motile_Sperm"/>
    <property type="match status" value="1"/>
</dbReference>
<evidence type="ECO:0000256" key="1">
    <source>
        <dbReference type="ARBA" id="ARBA00004211"/>
    </source>
</evidence>
<dbReference type="SUPFAM" id="SSF49354">
    <property type="entry name" value="PapD-like"/>
    <property type="match status" value="1"/>
</dbReference>
<evidence type="ECO:0000259" key="6">
    <source>
        <dbReference type="PROSITE" id="PS50202"/>
    </source>
</evidence>
<protein>
    <submittedName>
        <fullName evidence="7">PapD-like protein</fullName>
    </submittedName>
</protein>
<evidence type="ECO:0000256" key="2">
    <source>
        <dbReference type="ARBA" id="ARBA00008932"/>
    </source>
</evidence>
<dbReference type="InterPro" id="IPR008962">
    <property type="entry name" value="PapD-like_sf"/>
</dbReference>
<dbReference type="OrthoDB" id="264603at2759"/>
<keyword evidence="3" id="KW-0812">Transmembrane</keyword>
<keyword evidence="10" id="KW-1185">Reference proteome</keyword>
<gene>
    <name evidence="7" type="ORF">CAUPRSCDRAFT_6147</name>
    <name evidence="8" type="ORF">CXG81DRAFT_15338</name>
</gene>
<keyword evidence="5" id="KW-0472">Membrane</keyword>
<evidence type="ECO:0000256" key="5">
    <source>
        <dbReference type="ARBA" id="ARBA00023136"/>
    </source>
</evidence>
<name>A0A4P9WZE1_9FUNG</name>
<dbReference type="EMBL" id="ML009195">
    <property type="protein sequence ID" value="RKO97678.1"/>
    <property type="molecule type" value="Genomic_DNA"/>
</dbReference>
<dbReference type="GO" id="GO:0005886">
    <property type="term" value="C:plasma membrane"/>
    <property type="evidence" value="ECO:0007669"/>
    <property type="project" value="TreeGrafter"/>
</dbReference>
<proteinExistence type="inferred from homology"/>
<dbReference type="Proteomes" id="UP000274922">
    <property type="component" value="Unassembled WGS sequence"/>
</dbReference>
<comment type="subcellular location">
    <subcellularLocation>
        <location evidence="1">Membrane</location>
        <topology evidence="1">Single-pass type IV membrane protein</topology>
    </subcellularLocation>
</comment>
<reference evidence="9 10" key="1">
    <citation type="journal article" date="2018" name="Nat. Microbiol.">
        <title>Leveraging single-cell genomics to expand the fungal tree of life.</title>
        <authorList>
            <person name="Ahrendt S.R."/>
            <person name="Quandt C.A."/>
            <person name="Ciobanu D."/>
            <person name="Clum A."/>
            <person name="Salamov A."/>
            <person name="Andreopoulos B."/>
            <person name="Cheng J.F."/>
            <person name="Woyke T."/>
            <person name="Pelin A."/>
            <person name="Henrissat B."/>
            <person name="Reynolds N.K."/>
            <person name="Benny G.L."/>
            <person name="Smith M.E."/>
            <person name="James T.Y."/>
            <person name="Grigoriev I.V."/>
        </authorList>
    </citation>
    <scope>NUCLEOTIDE SEQUENCE [LARGE SCALE GENOMIC DNA]</scope>
    <source>
        <strain evidence="9 10">ATCC 52028</strain>
    </source>
</reference>
<sequence length="99" mass="11094">MASATAPAAAPFFRLEPDKELEFQKPFNQTIRRMLVVRNTLADAPIAFKVKTTAPKQYLVRPNAGRIAPGAAVEIQVLLQPTRDELPPEYKCKDKFLVQ</sequence>
<dbReference type="GO" id="GO:0090158">
    <property type="term" value="P:endoplasmic reticulum membrane organization"/>
    <property type="evidence" value="ECO:0007669"/>
    <property type="project" value="TreeGrafter"/>
</dbReference>
<dbReference type="InterPro" id="IPR016763">
    <property type="entry name" value="VAP"/>
</dbReference>
<dbReference type="PANTHER" id="PTHR10809:SF6">
    <property type="entry name" value="AT11025P-RELATED"/>
    <property type="match status" value="1"/>
</dbReference>
<dbReference type="InterPro" id="IPR000535">
    <property type="entry name" value="MSP_dom"/>
</dbReference>
<evidence type="ECO:0000313" key="8">
    <source>
        <dbReference type="EMBL" id="RKO98874.1"/>
    </source>
</evidence>
<evidence type="ECO:0000256" key="3">
    <source>
        <dbReference type="ARBA" id="ARBA00022692"/>
    </source>
</evidence>
<dbReference type="GO" id="GO:0005789">
    <property type="term" value="C:endoplasmic reticulum membrane"/>
    <property type="evidence" value="ECO:0007669"/>
    <property type="project" value="InterPro"/>
</dbReference>
<dbReference type="Gene3D" id="2.60.40.10">
    <property type="entry name" value="Immunoglobulins"/>
    <property type="match status" value="1"/>
</dbReference>
<dbReference type="PROSITE" id="PS50202">
    <property type="entry name" value="MSP"/>
    <property type="match status" value="1"/>
</dbReference>
<reference evidence="7" key="3">
    <citation type="submission" date="2018-08" db="EMBL/GenBank/DDBJ databases">
        <title>Leveraging single-cell genomics to expand the Fungal Tree of Life.</title>
        <authorList>
            <consortium name="DOE Joint Genome Institute"/>
            <person name="Ahrendt S.R."/>
            <person name="Quandt C.A."/>
            <person name="Ciobanu D."/>
            <person name="Clum A."/>
            <person name="Salamov A."/>
            <person name="Andreopoulos B."/>
            <person name="Cheng J.-F."/>
            <person name="Woyke T."/>
            <person name="Pelin A."/>
            <person name="Henrissat B."/>
            <person name="Reynolds N."/>
            <person name="Benny G.L."/>
            <person name="Smith M.E."/>
            <person name="James T.Y."/>
            <person name="Grigoriev I.V."/>
        </authorList>
    </citation>
    <scope>NUCLEOTIDE SEQUENCE</scope>
    <source>
        <strain evidence="7">ATCC 52028</strain>
    </source>
</reference>
<dbReference type="InterPro" id="IPR013783">
    <property type="entry name" value="Ig-like_fold"/>
</dbReference>
<reference evidence="8" key="2">
    <citation type="submission" date="2018-04" db="EMBL/GenBank/DDBJ databases">
        <title>Leveraging single-cell genomics to expand the Fungal Tree of Life.</title>
        <authorList>
            <consortium name="DOE Joint Genome Institute"/>
            <person name="Ahrendt S.R."/>
            <person name="Quandt C.A."/>
            <person name="Ciobanu D."/>
            <person name="Clum A."/>
            <person name="Salamov A."/>
            <person name="Andreopoulos B."/>
            <person name="Cheng J.-F."/>
            <person name="Woyke T."/>
            <person name="Pelin A."/>
            <person name="Henrissat B."/>
            <person name="Benny G.L."/>
            <person name="Smith M.E."/>
            <person name="James T.Y."/>
            <person name="Grigoriev I.V."/>
        </authorList>
    </citation>
    <scope>NUCLEOTIDE SEQUENCE</scope>
    <source>
        <strain evidence="8">ATCC 52028</strain>
    </source>
</reference>
<evidence type="ECO:0000256" key="4">
    <source>
        <dbReference type="ARBA" id="ARBA00022989"/>
    </source>
</evidence>
<dbReference type="Proteomes" id="UP000268535">
    <property type="component" value="Unassembled WGS sequence"/>
</dbReference>
<dbReference type="AlphaFoldDB" id="A0A4P9WZE1"/>
<evidence type="ECO:0000313" key="10">
    <source>
        <dbReference type="Proteomes" id="UP000274922"/>
    </source>
</evidence>
<keyword evidence="4" id="KW-1133">Transmembrane helix</keyword>
<dbReference type="GO" id="GO:0061817">
    <property type="term" value="P:endoplasmic reticulum-plasma membrane tethering"/>
    <property type="evidence" value="ECO:0007669"/>
    <property type="project" value="TreeGrafter"/>
</dbReference>
<evidence type="ECO:0000313" key="9">
    <source>
        <dbReference type="Proteomes" id="UP000268535"/>
    </source>
</evidence>
<evidence type="ECO:0000313" key="7">
    <source>
        <dbReference type="EMBL" id="RKO97678.1"/>
    </source>
</evidence>
<feature type="non-terminal residue" evidence="8">
    <location>
        <position position="99"/>
    </location>
</feature>
<dbReference type="PANTHER" id="PTHR10809">
    <property type="entry name" value="VESICLE-ASSOCIATED MEMBRANE PROTEIN-ASSOCIATED PROTEIN"/>
    <property type="match status" value="1"/>
</dbReference>
<accession>A0A4P9WZE1</accession>
<comment type="similarity">
    <text evidence="2">Belongs to the VAMP-associated protein (VAP) (TC 9.B.17) family.</text>
</comment>
<organism evidence="8 10">
    <name type="scientific">Caulochytrium protostelioides</name>
    <dbReference type="NCBI Taxonomy" id="1555241"/>
    <lineage>
        <taxon>Eukaryota</taxon>
        <taxon>Fungi</taxon>
        <taxon>Fungi incertae sedis</taxon>
        <taxon>Chytridiomycota</taxon>
        <taxon>Chytridiomycota incertae sedis</taxon>
        <taxon>Chytridiomycetes</taxon>
        <taxon>Caulochytriales</taxon>
        <taxon>Caulochytriaceae</taxon>
        <taxon>Caulochytrium</taxon>
    </lineage>
</organism>
<dbReference type="STRING" id="1555241.A0A4P9WZE1"/>
<feature type="domain" description="MSP" evidence="6">
    <location>
        <begin position="12"/>
        <end position="99"/>
    </location>
</feature>